<evidence type="ECO:0000256" key="2">
    <source>
        <dbReference type="ARBA" id="ARBA00008968"/>
    </source>
</evidence>
<dbReference type="InterPro" id="IPR004353">
    <property type="entry name" value="Mon1"/>
</dbReference>
<keyword evidence="4" id="KW-0472">Membrane</keyword>
<organism evidence="8 9">
    <name type="scientific">Clavispora lusitaniae</name>
    <name type="common">Candida lusitaniae</name>
    <dbReference type="NCBI Taxonomy" id="36911"/>
    <lineage>
        <taxon>Eukaryota</taxon>
        <taxon>Fungi</taxon>
        <taxon>Dikarya</taxon>
        <taxon>Ascomycota</taxon>
        <taxon>Saccharomycotina</taxon>
        <taxon>Pichiomycetes</taxon>
        <taxon>Metschnikowiaceae</taxon>
        <taxon>Clavispora</taxon>
    </lineage>
</organism>
<dbReference type="GO" id="GO:0006623">
    <property type="term" value="P:protein targeting to vacuole"/>
    <property type="evidence" value="ECO:0007669"/>
    <property type="project" value="UniProtKB-UniRule"/>
</dbReference>
<dbReference type="Pfam" id="PF19037">
    <property type="entry name" value="Fuz_longin_2"/>
    <property type="match status" value="1"/>
</dbReference>
<dbReference type="PANTHER" id="PTHR13027">
    <property type="entry name" value="SAND PROTEIN-RELATED"/>
    <property type="match status" value="1"/>
</dbReference>
<proteinExistence type="inferred from homology"/>
<evidence type="ECO:0000259" key="5">
    <source>
        <dbReference type="Pfam" id="PF19036"/>
    </source>
</evidence>
<evidence type="ECO:0000259" key="6">
    <source>
        <dbReference type="Pfam" id="PF19037"/>
    </source>
</evidence>
<dbReference type="AlphaFoldDB" id="A0AA91Q4A9"/>
<evidence type="ECO:0000313" key="8">
    <source>
        <dbReference type="EMBL" id="OVF10988.1"/>
    </source>
</evidence>
<reference evidence="8 9" key="1">
    <citation type="submission" date="2017-04" db="EMBL/GenBank/DDBJ databases">
        <title>Draft genome of the yeast Clavispora lusitaniae type strain CBS 6936.</title>
        <authorList>
            <person name="Durrens P."/>
            <person name="Klopp C."/>
            <person name="Biteau N."/>
            <person name="Fitton-Ouhabi V."/>
            <person name="Dementhon K."/>
            <person name="Accoceberry I."/>
            <person name="Sherman D.J."/>
            <person name="Noel T."/>
        </authorList>
    </citation>
    <scope>NUCLEOTIDE SEQUENCE [LARGE SCALE GENOMIC DNA]</scope>
    <source>
        <strain evidence="8 9">CBS 6936</strain>
    </source>
</reference>
<name>A0AA91Q4A9_CLALS</name>
<comment type="function">
    <text evidence="4">Required for multiple vacuole delivery pathways including the cytoplasm to vacuole transport (Cvt), autophagy, pexophagy and endocytosis.</text>
</comment>
<feature type="domain" description="FUZ/MON1/HPS1 third Longin" evidence="7">
    <location>
        <begin position="528"/>
        <end position="637"/>
    </location>
</feature>
<gene>
    <name evidence="8" type="ORF">A9F13_01g04323</name>
</gene>
<dbReference type="GO" id="GO:0000329">
    <property type="term" value="C:fungal-type vacuole membrane"/>
    <property type="evidence" value="ECO:0007669"/>
    <property type="project" value="TreeGrafter"/>
</dbReference>
<keyword evidence="4" id="KW-0813">Transport</keyword>
<keyword evidence="4" id="KW-0926">Vacuole</keyword>
<dbReference type="Pfam" id="PF19036">
    <property type="entry name" value="Fuz_longin_1"/>
    <property type="match status" value="1"/>
</dbReference>
<evidence type="ECO:0000256" key="4">
    <source>
        <dbReference type="RuleBase" id="RU367048"/>
    </source>
</evidence>
<dbReference type="EMBL" id="LYUB02000001">
    <property type="protein sequence ID" value="OVF10988.1"/>
    <property type="molecule type" value="Genomic_DNA"/>
</dbReference>
<evidence type="ECO:0000313" key="9">
    <source>
        <dbReference type="Proteomes" id="UP000195602"/>
    </source>
</evidence>
<evidence type="ECO:0000259" key="7">
    <source>
        <dbReference type="Pfam" id="PF19038"/>
    </source>
</evidence>
<dbReference type="GO" id="GO:0006914">
    <property type="term" value="P:autophagy"/>
    <property type="evidence" value="ECO:0007669"/>
    <property type="project" value="UniProtKB-UniRule"/>
</dbReference>
<keyword evidence="4" id="KW-0653">Protein transport</keyword>
<dbReference type="Pfam" id="PF19038">
    <property type="entry name" value="Fuz_longin_3"/>
    <property type="match status" value="1"/>
</dbReference>
<dbReference type="InterPro" id="IPR043970">
    <property type="entry name" value="FUZ/MON1/HPS1_longin_3"/>
</dbReference>
<keyword evidence="4" id="KW-0967">Endosome</keyword>
<dbReference type="GO" id="GO:0032585">
    <property type="term" value="C:multivesicular body membrane"/>
    <property type="evidence" value="ECO:0007669"/>
    <property type="project" value="UniProtKB-SubCell"/>
</dbReference>
<protein>
    <recommendedName>
        <fullName evidence="3 4">Vacuolar fusion protein MON1</fullName>
    </recommendedName>
</protein>
<sequence length="650" mass="73042">MDPYEGGAPTSNNSHRPRALTSKLSFSFLQQKVTASDSSSNLVTNPTTAVTLANANQADIAFPNEADDTSSLHPSYSNRYSLASGTSPYLSAVGSSDEEFEGENIENSELTSLFQNLMAKDSRRGDENGISTPSMHNVFTDDEVPLDESFLMKRVALEKSDNLDTFKGKLKHFFILSTAGKPIYSMNGSDGLIMGYMGLITTIVSTFHESLKSEFHHISQDKFRLVVMDRNPLLLVAATNVSSELVPCSGDNSETSIIEEQLRAIYNYILAVLSKPVICKNFDRRMNYDLRNILSHQDFNMLDSLCMKLTYGFTLSTTGEYEMDNSFYIGAMLNNAITCAKIRKSTRAKLDAILISCKRLKAKQHSSNGSLIISDKLLGSDKERFIASDLLFGFLTIEEKVLSYLRPKAHHLGNEDIRTLLSTVSSSLQVPEHDDAPELWIPLCMPNFNDSGFLYLFVKQLFLPTLASPIIIILLSGNKSSFYDMKEVANYITYRIKRSSAFCRKLSDELVHMSTSTPVLRELGISIIRHFIYKRKSYNQFYMDNLQFDGNMSHVLRASSHVNHLYSNLARSKTSIAIEGISSAKKLTYTRWQLEGGWLTGFLLQDEKSEFYCICGGSGQAQMIIEESLRIIRWCERYNKRLFVGDGVTF</sequence>
<dbReference type="InterPro" id="IPR043971">
    <property type="entry name" value="FUZ/MON1/HPS1_longin_2"/>
</dbReference>
<dbReference type="PRINTS" id="PR01546">
    <property type="entry name" value="YEAST73DUF"/>
</dbReference>
<dbReference type="PANTHER" id="PTHR13027:SF7">
    <property type="entry name" value="VACUOLAR FUSION PROTEIN MON1 HOMOLOG"/>
    <property type="match status" value="1"/>
</dbReference>
<comment type="similarity">
    <text evidence="2 4">Belongs to the MON1/SAND family.</text>
</comment>
<comment type="caution">
    <text evidence="8">The sequence shown here is derived from an EMBL/GenBank/DDBJ whole genome shotgun (WGS) entry which is preliminary data.</text>
</comment>
<comment type="subcellular location">
    <subcellularLocation>
        <location evidence="4">Endosome</location>
        <location evidence="4">Multivesicular body membrane</location>
        <topology evidence="4">Peripheral membrane protein</topology>
    </subcellularLocation>
    <subcellularLocation>
        <location evidence="1 4">Prevacuolar compartment membrane</location>
        <topology evidence="1 4">Peripheral membrane protein</topology>
    </subcellularLocation>
    <subcellularLocation>
        <location evidence="4">Vacuole membrane</location>
        <topology evidence="4">Peripheral membrane protein</topology>
    </subcellularLocation>
</comment>
<dbReference type="InterPro" id="IPR043972">
    <property type="entry name" value="FUZ/MON1/HPS1_longin_1"/>
</dbReference>
<keyword evidence="4" id="KW-0072">Autophagy</keyword>
<evidence type="ECO:0000256" key="3">
    <source>
        <dbReference type="ARBA" id="ARBA00018132"/>
    </source>
</evidence>
<dbReference type="Proteomes" id="UP000195602">
    <property type="component" value="Unassembled WGS sequence"/>
</dbReference>
<feature type="domain" description="FUZ/MON1/HPS1 second Longin" evidence="6">
    <location>
        <begin position="389"/>
        <end position="490"/>
    </location>
</feature>
<evidence type="ECO:0000256" key="1">
    <source>
        <dbReference type="ARBA" id="ARBA00004380"/>
    </source>
</evidence>
<dbReference type="KEGG" id="clus:A9F13_01g04323"/>
<accession>A0AA91Q4A9</accession>
<feature type="domain" description="FUZ/MON1/HPS1 first Longin" evidence="5">
    <location>
        <begin position="171"/>
        <end position="305"/>
    </location>
</feature>
<dbReference type="GO" id="GO:0016192">
    <property type="term" value="P:vesicle-mediated transport"/>
    <property type="evidence" value="ECO:0007669"/>
    <property type="project" value="InterPro"/>
</dbReference>
<dbReference type="GO" id="GO:0035658">
    <property type="term" value="C:Mon1-Ccz1 complex"/>
    <property type="evidence" value="ECO:0007669"/>
    <property type="project" value="TreeGrafter"/>
</dbReference>